<dbReference type="InterPro" id="IPR052056">
    <property type="entry name" value="Mono-ARTD/PARP"/>
</dbReference>
<comment type="subcellular location">
    <subcellularLocation>
        <location evidence="1">Nucleus</location>
    </subcellularLocation>
</comment>
<proteinExistence type="predicted"/>
<sequence>MGNRSICCTTQVEFQSQICRQDGRPQAQVIQQTDINGCRVVLSLGKLFNEQVDIIVLTTTQKLKLNFQQQEHIKKFAGDQILNELHQILLSQGGKVQLGSVVHTHAGEMPYDYLFFAVLPSATDASIIVLNESYEQEMAYSIEENFRVNSITAYADKWKFDSTQSREIQIVYEAVVNCLEKATELGVKSIAFSVMDQQINQIARSKLASVMLFAIKSFLREYGSKTSLVEIRISSCEAPSFKIYKTYMNQILNYQGETTMEKLFQQEEQIYQQEFKIDSQNDIGIRKDDIRKFCNGYKDGDYKANQYKSSF</sequence>
<evidence type="ECO:0000256" key="3">
    <source>
        <dbReference type="ARBA" id="ARBA00022679"/>
    </source>
</evidence>
<dbReference type="PANTHER" id="PTHR14453">
    <property type="entry name" value="PARP/ZINC FINGER CCCH TYPE DOMAIN CONTAINING PROTEIN"/>
    <property type="match status" value="1"/>
</dbReference>
<evidence type="ECO:0000256" key="4">
    <source>
        <dbReference type="ARBA" id="ARBA00023027"/>
    </source>
</evidence>
<dbReference type="GO" id="GO:0016757">
    <property type="term" value="F:glycosyltransferase activity"/>
    <property type="evidence" value="ECO:0007669"/>
    <property type="project" value="UniProtKB-KW"/>
</dbReference>
<dbReference type="GO" id="GO:0005634">
    <property type="term" value="C:nucleus"/>
    <property type="evidence" value="ECO:0007669"/>
    <property type="project" value="UniProtKB-SubCell"/>
</dbReference>
<comment type="caution">
    <text evidence="7">The sequence shown here is derived from an EMBL/GenBank/DDBJ whole genome shotgun (WGS) entry which is preliminary data.</text>
</comment>
<evidence type="ECO:0000256" key="1">
    <source>
        <dbReference type="ARBA" id="ARBA00004123"/>
    </source>
</evidence>
<evidence type="ECO:0000313" key="7">
    <source>
        <dbReference type="EMBL" id="CAD8200573.1"/>
    </source>
</evidence>
<reference evidence="7" key="1">
    <citation type="submission" date="2021-01" db="EMBL/GenBank/DDBJ databases">
        <authorList>
            <consortium name="Genoscope - CEA"/>
            <person name="William W."/>
        </authorList>
    </citation>
    <scope>NUCLEOTIDE SEQUENCE</scope>
</reference>
<keyword evidence="3" id="KW-0808">Transferase</keyword>
<evidence type="ECO:0000259" key="6">
    <source>
        <dbReference type="PROSITE" id="PS51154"/>
    </source>
</evidence>
<evidence type="ECO:0000256" key="2">
    <source>
        <dbReference type="ARBA" id="ARBA00022676"/>
    </source>
</evidence>
<gene>
    <name evidence="7" type="ORF">POCTA_138.1.T1220091</name>
</gene>
<protein>
    <recommendedName>
        <fullName evidence="6">Macro domain-containing protein</fullName>
    </recommendedName>
</protein>
<dbReference type="Proteomes" id="UP000683925">
    <property type="component" value="Unassembled WGS sequence"/>
</dbReference>
<dbReference type="PROSITE" id="PS51154">
    <property type="entry name" value="MACRO"/>
    <property type="match status" value="1"/>
</dbReference>
<feature type="domain" description="Macro" evidence="6">
    <location>
        <begin position="27"/>
        <end position="252"/>
    </location>
</feature>
<dbReference type="GO" id="GO:0010629">
    <property type="term" value="P:negative regulation of gene expression"/>
    <property type="evidence" value="ECO:0007669"/>
    <property type="project" value="TreeGrafter"/>
</dbReference>
<keyword evidence="4" id="KW-0520">NAD</keyword>
<dbReference type="PANTHER" id="PTHR14453:SF67">
    <property type="entry name" value="POLY [ADP-RIBOSE] POLYMERASE"/>
    <property type="match status" value="1"/>
</dbReference>
<evidence type="ECO:0000256" key="5">
    <source>
        <dbReference type="ARBA" id="ARBA00023242"/>
    </source>
</evidence>
<dbReference type="GO" id="GO:0003714">
    <property type="term" value="F:transcription corepressor activity"/>
    <property type="evidence" value="ECO:0007669"/>
    <property type="project" value="TreeGrafter"/>
</dbReference>
<dbReference type="AlphaFoldDB" id="A0A8S1XHK8"/>
<dbReference type="OMA" id="YEQEMAY"/>
<name>A0A8S1XHK8_PAROT</name>
<dbReference type="OrthoDB" id="6133115at2759"/>
<accession>A0A8S1XHK8</accession>
<evidence type="ECO:0000313" key="8">
    <source>
        <dbReference type="Proteomes" id="UP000683925"/>
    </source>
</evidence>
<dbReference type="EMBL" id="CAJJDP010000122">
    <property type="protein sequence ID" value="CAD8200573.1"/>
    <property type="molecule type" value="Genomic_DNA"/>
</dbReference>
<organism evidence="7 8">
    <name type="scientific">Paramecium octaurelia</name>
    <dbReference type="NCBI Taxonomy" id="43137"/>
    <lineage>
        <taxon>Eukaryota</taxon>
        <taxon>Sar</taxon>
        <taxon>Alveolata</taxon>
        <taxon>Ciliophora</taxon>
        <taxon>Intramacronucleata</taxon>
        <taxon>Oligohymenophorea</taxon>
        <taxon>Peniculida</taxon>
        <taxon>Parameciidae</taxon>
        <taxon>Paramecium</taxon>
    </lineage>
</organism>
<keyword evidence="8" id="KW-1185">Reference proteome</keyword>
<keyword evidence="2" id="KW-0328">Glycosyltransferase</keyword>
<dbReference type="GO" id="GO:0005737">
    <property type="term" value="C:cytoplasm"/>
    <property type="evidence" value="ECO:0007669"/>
    <property type="project" value="TreeGrafter"/>
</dbReference>
<dbReference type="InterPro" id="IPR002589">
    <property type="entry name" value="Macro_dom"/>
</dbReference>
<keyword evidence="5" id="KW-0539">Nucleus</keyword>